<reference evidence="1" key="1">
    <citation type="journal article" date="2017" name="Nature">
        <title>The sunflower genome provides insights into oil metabolism, flowering and Asterid evolution.</title>
        <authorList>
            <person name="Badouin H."/>
            <person name="Gouzy J."/>
            <person name="Grassa C.J."/>
            <person name="Murat F."/>
            <person name="Staton S.E."/>
            <person name="Cottret L."/>
            <person name="Lelandais-Briere C."/>
            <person name="Owens G.L."/>
            <person name="Carrere S."/>
            <person name="Mayjonade B."/>
            <person name="Legrand L."/>
            <person name="Gill N."/>
            <person name="Kane N.C."/>
            <person name="Bowers J.E."/>
            <person name="Hubner S."/>
            <person name="Bellec A."/>
            <person name="Berard A."/>
            <person name="Berges H."/>
            <person name="Blanchet N."/>
            <person name="Boniface M.C."/>
            <person name="Brunel D."/>
            <person name="Catrice O."/>
            <person name="Chaidir N."/>
            <person name="Claudel C."/>
            <person name="Donnadieu C."/>
            <person name="Faraut T."/>
            <person name="Fievet G."/>
            <person name="Helmstetter N."/>
            <person name="King M."/>
            <person name="Knapp S.J."/>
            <person name="Lai Z."/>
            <person name="Le Paslier M.C."/>
            <person name="Lippi Y."/>
            <person name="Lorenzon L."/>
            <person name="Mandel J.R."/>
            <person name="Marage G."/>
            <person name="Marchand G."/>
            <person name="Marquand E."/>
            <person name="Bret-Mestries E."/>
            <person name="Morien E."/>
            <person name="Nambeesan S."/>
            <person name="Nguyen T."/>
            <person name="Pegot-Espagnet P."/>
            <person name="Pouilly N."/>
            <person name="Raftis F."/>
            <person name="Sallet E."/>
            <person name="Schiex T."/>
            <person name="Thomas J."/>
            <person name="Vandecasteele C."/>
            <person name="Vares D."/>
            <person name="Vear F."/>
            <person name="Vautrin S."/>
            <person name="Crespi M."/>
            <person name="Mangin B."/>
            <person name="Burke J.M."/>
            <person name="Salse J."/>
            <person name="Munos S."/>
            <person name="Vincourt P."/>
            <person name="Rieseberg L.H."/>
            <person name="Langlade N.B."/>
        </authorList>
    </citation>
    <scope>NUCLEOTIDE SEQUENCE</scope>
    <source>
        <tissue evidence="1">Leaves</tissue>
    </source>
</reference>
<dbReference type="Gramene" id="mRNA:HanXRQr2_Chr13g0592951">
    <property type="protein sequence ID" value="mRNA:HanXRQr2_Chr13g0592951"/>
    <property type="gene ID" value="HanXRQr2_Chr13g0592951"/>
</dbReference>
<proteinExistence type="predicted"/>
<accession>A0A9K3EIR9</accession>
<dbReference type="Proteomes" id="UP000215914">
    <property type="component" value="Unassembled WGS sequence"/>
</dbReference>
<name>A0A9K3EIR9_HELAN</name>
<evidence type="ECO:0000313" key="2">
    <source>
        <dbReference type="Proteomes" id="UP000215914"/>
    </source>
</evidence>
<keyword evidence="2" id="KW-1185">Reference proteome</keyword>
<organism evidence="1 2">
    <name type="scientific">Helianthus annuus</name>
    <name type="common">Common sunflower</name>
    <dbReference type="NCBI Taxonomy" id="4232"/>
    <lineage>
        <taxon>Eukaryota</taxon>
        <taxon>Viridiplantae</taxon>
        <taxon>Streptophyta</taxon>
        <taxon>Embryophyta</taxon>
        <taxon>Tracheophyta</taxon>
        <taxon>Spermatophyta</taxon>
        <taxon>Magnoliopsida</taxon>
        <taxon>eudicotyledons</taxon>
        <taxon>Gunneridae</taxon>
        <taxon>Pentapetalae</taxon>
        <taxon>asterids</taxon>
        <taxon>campanulids</taxon>
        <taxon>Asterales</taxon>
        <taxon>Asteraceae</taxon>
        <taxon>Asteroideae</taxon>
        <taxon>Heliantheae alliance</taxon>
        <taxon>Heliantheae</taxon>
        <taxon>Helianthus</taxon>
    </lineage>
</organism>
<reference evidence="1" key="2">
    <citation type="submission" date="2020-06" db="EMBL/GenBank/DDBJ databases">
        <title>Helianthus annuus Genome sequencing and assembly Release 2.</title>
        <authorList>
            <person name="Gouzy J."/>
            <person name="Langlade N."/>
            <person name="Munos S."/>
        </authorList>
    </citation>
    <scope>NUCLEOTIDE SEQUENCE</scope>
    <source>
        <tissue evidence="1">Leaves</tissue>
    </source>
</reference>
<protein>
    <submittedName>
        <fullName evidence="1">Uncharacterized protein</fullName>
    </submittedName>
</protein>
<comment type="caution">
    <text evidence="1">The sequence shown here is derived from an EMBL/GenBank/DDBJ whole genome shotgun (WGS) entry which is preliminary data.</text>
</comment>
<evidence type="ECO:0000313" key="1">
    <source>
        <dbReference type="EMBL" id="KAF5773819.1"/>
    </source>
</evidence>
<dbReference type="EMBL" id="MNCJ02000328">
    <property type="protein sequence ID" value="KAF5773819.1"/>
    <property type="molecule type" value="Genomic_DNA"/>
</dbReference>
<dbReference type="AlphaFoldDB" id="A0A9K3EIR9"/>
<sequence>MSRRIEGCRQWRIARFHLRRVGWLTSRSNTPGVSLGRIVHWLTSRSYTPGVSLGRIVHWLTSRVNTPGVSLSRFAPGVSLSWLAPRVSLGWLTCGVRLGLGLRLRLGLGRKPRTRSTRWLTCGVRLVSRLGTVRIRLDRRVRRCLPPRNTRAWNHNSTERTNTITLINAANQNRRSRIMYNF</sequence>
<gene>
    <name evidence="1" type="ORF">HanXRQr2_Chr13g0592951</name>
</gene>